<evidence type="ECO:0000313" key="1">
    <source>
        <dbReference type="EMBL" id="ANY29041.1"/>
    </source>
</evidence>
<sequence>MAKTLKANVSFGLTCVVNTDAEKALEAARDLARVALKHGEAPKGEQGAMLSLFASEKPTEELLEIIIRKGVRELVREELDRELNTDETRATIGNIKVDFEVRE</sequence>
<name>A0A1B2AMY4_9CAUD</name>
<evidence type="ECO:0008006" key="3">
    <source>
        <dbReference type="Google" id="ProtNLM"/>
    </source>
</evidence>
<gene>
    <name evidence="1" type="ORF">UNOSLW4_0130</name>
</gene>
<evidence type="ECO:0000313" key="2">
    <source>
        <dbReference type="Proteomes" id="UP000230494"/>
    </source>
</evidence>
<dbReference type="Proteomes" id="UP000230494">
    <property type="component" value="Segment"/>
</dbReference>
<protein>
    <recommendedName>
        <fullName evidence="3">HNS binding protein</fullName>
    </recommendedName>
</protein>
<accession>A0A1B2AMY4</accession>
<organism evidence="1 2">
    <name type="scientific">Pseudomonas phage UNO-SLW4</name>
    <dbReference type="NCBI Taxonomy" id="1874531"/>
    <lineage>
        <taxon>Viruses</taxon>
        <taxon>Duplodnaviria</taxon>
        <taxon>Heunggongvirae</taxon>
        <taxon>Uroviricota</taxon>
        <taxon>Caudoviricetes</taxon>
        <taxon>Autographivirales</taxon>
        <taxon>Autotranscriptaviridae</taxon>
        <taxon>Studiervirinae</taxon>
        <taxon>Unosvirus</taxon>
        <taxon>Unosvirus UNOSLW1</taxon>
        <taxon>Pifdecavirus UNOSLW1</taxon>
    </lineage>
</organism>
<proteinExistence type="predicted"/>
<reference evidence="1 2" key="1">
    <citation type="submission" date="2016-06" db="EMBL/GenBank/DDBJ databases">
        <title>Complete Genome Sequences of Pseudomonas fluorescens Bacteriophages Isolated from Omaha, NE Freshwater Samples.</title>
        <authorList>
            <person name="Lu G."/>
            <person name="Luhr J."/>
            <person name="Stoecklein A."/>
            <person name="Warner P."/>
            <person name="Tapprich W."/>
        </authorList>
    </citation>
    <scope>NUCLEOTIDE SEQUENCE [LARGE SCALE GENOMIC DNA]</scope>
</reference>
<dbReference type="EMBL" id="KX449363">
    <property type="protein sequence ID" value="ANY29041.1"/>
    <property type="molecule type" value="Genomic_DNA"/>
</dbReference>